<evidence type="ECO:0000313" key="3">
    <source>
        <dbReference type="Proteomes" id="UP001634394"/>
    </source>
</evidence>
<dbReference type="PANTHER" id="PTHR22739:SF7">
    <property type="entry name" value="EG:152A3.3 PROTEIN-RELATED"/>
    <property type="match status" value="1"/>
</dbReference>
<protein>
    <recommendedName>
        <fullName evidence="1">Costars domain-containing protein</fullName>
    </recommendedName>
</protein>
<organism evidence="2 3">
    <name type="scientific">Sinanodonta woodiana</name>
    <name type="common">Chinese pond mussel</name>
    <name type="synonym">Anodonta woodiana</name>
    <dbReference type="NCBI Taxonomy" id="1069815"/>
    <lineage>
        <taxon>Eukaryota</taxon>
        <taxon>Metazoa</taxon>
        <taxon>Spiralia</taxon>
        <taxon>Lophotrochozoa</taxon>
        <taxon>Mollusca</taxon>
        <taxon>Bivalvia</taxon>
        <taxon>Autobranchia</taxon>
        <taxon>Heteroconchia</taxon>
        <taxon>Palaeoheterodonta</taxon>
        <taxon>Unionida</taxon>
        <taxon>Unionoidea</taxon>
        <taxon>Unionidae</taxon>
        <taxon>Unioninae</taxon>
        <taxon>Sinanodonta</taxon>
    </lineage>
</organism>
<dbReference type="PANTHER" id="PTHR22739">
    <property type="entry name" value="STRIATED MUSCLE ACTIVATOR OF RHO-DEPENDENT SIGNALING-RELATED"/>
    <property type="match status" value="1"/>
</dbReference>
<name>A0ABD3WK26_SINWO</name>
<evidence type="ECO:0000259" key="1">
    <source>
        <dbReference type="SMART" id="SM01283"/>
    </source>
</evidence>
<reference evidence="2 3" key="1">
    <citation type="submission" date="2024-11" db="EMBL/GenBank/DDBJ databases">
        <title>Chromosome-level genome assembly of the freshwater bivalve Anodonta woodiana.</title>
        <authorList>
            <person name="Chen X."/>
        </authorList>
    </citation>
    <scope>NUCLEOTIDE SEQUENCE [LARGE SCALE GENOMIC DNA]</scope>
    <source>
        <strain evidence="2">MN2024</strain>
        <tissue evidence="2">Gills</tissue>
    </source>
</reference>
<dbReference type="Gene3D" id="1.10.10.1540">
    <property type="entry name" value="Costar domain"/>
    <property type="match status" value="1"/>
</dbReference>
<gene>
    <name evidence="2" type="ORF">ACJMK2_036046</name>
</gene>
<feature type="domain" description="Costars" evidence="1">
    <location>
        <begin position="69"/>
        <end position="145"/>
    </location>
</feature>
<dbReference type="InterPro" id="IPR038095">
    <property type="entry name" value="Costars_sf"/>
</dbReference>
<proteinExistence type="predicted"/>
<dbReference type="Proteomes" id="UP001634394">
    <property type="component" value="Unassembled WGS sequence"/>
</dbReference>
<sequence length="163" mass="18632">MTDTPVRAGITHWQTFAKTHQEGQMINPFHDYENARVRARLINPDLEADDYGMPVLGSFTYIRGQKAGEHATGEVIELCKNIVVMGDKHENGQYTVAFGTLFTAYEGISNSLVGLLLRARKHNLVNFHGEMLYQGRDEDIVITLLKALEEDERIHAKYWKRKK</sequence>
<dbReference type="EMBL" id="JBJQND010000006">
    <property type="protein sequence ID" value="KAL3872860.1"/>
    <property type="molecule type" value="Genomic_DNA"/>
</dbReference>
<evidence type="ECO:0000313" key="2">
    <source>
        <dbReference type="EMBL" id="KAL3872860.1"/>
    </source>
</evidence>
<dbReference type="AlphaFoldDB" id="A0ABD3WK26"/>
<dbReference type="InterPro" id="IPR027817">
    <property type="entry name" value="Costars_dom"/>
</dbReference>
<dbReference type="SMART" id="SM01283">
    <property type="entry name" value="Costars"/>
    <property type="match status" value="1"/>
</dbReference>
<accession>A0ABD3WK26</accession>
<keyword evidence="3" id="KW-1185">Reference proteome</keyword>
<dbReference type="Pfam" id="PF14705">
    <property type="entry name" value="Costars"/>
    <property type="match status" value="1"/>
</dbReference>
<dbReference type="InterPro" id="IPR026111">
    <property type="entry name" value="Abra"/>
</dbReference>
<comment type="caution">
    <text evidence="2">The sequence shown here is derived from an EMBL/GenBank/DDBJ whole genome shotgun (WGS) entry which is preliminary data.</text>
</comment>